<feature type="transmembrane region" description="Helical" evidence="1">
    <location>
        <begin position="106"/>
        <end position="130"/>
    </location>
</feature>
<keyword evidence="1" id="KW-0812">Transmembrane</keyword>
<proteinExistence type="predicted"/>
<evidence type="ECO:0000313" key="2">
    <source>
        <dbReference type="EMBL" id="CAG6786494.1"/>
    </source>
</evidence>
<keyword evidence="1" id="KW-1133">Transmembrane helix</keyword>
<evidence type="ECO:0000256" key="1">
    <source>
        <dbReference type="SAM" id="Phobius"/>
    </source>
</evidence>
<accession>A0A8D9FEF0</accession>
<name>A0A8D9FEF0_9HEMI</name>
<protein>
    <submittedName>
        <fullName evidence="2">Uncharacterized protein</fullName>
    </submittedName>
</protein>
<sequence>MSYFGTSFWFQNQAKHFLFVTHFMKKKRNKKQSFSFALMHSNQYDVTLVQSTPNPTKHTDSRTDMNSNSLKYKYKSYGLYYGFELKSYGTRQMSVCLLGKGPSVQLLFLVIFTLVISSISKCVMLTRYLYIAMTPLMLISQN</sequence>
<dbReference type="AlphaFoldDB" id="A0A8D9FEF0"/>
<reference evidence="2" key="1">
    <citation type="submission" date="2021-05" db="EMBL/GenBank/DDBJ databases">
        <authorList>
            <person name="Alioto T."/>
            <person name="Alioto T."/>
            <person name="Gomez Garrido J."/>
        </authorList>
    </citation>
    <scope>NUCLEOTIDE SEQUENCE</scope>
</reference>
<dbReference type="EMBL" id="HBUF01648517">
    <property type="protein sequence ID" value="CAG6786494.1"/>
    <property type="molecule type" value="Transcribed_RNA"/>
</dbReference>
<organism evidence="2">
    <name type="scientific">Cacopsylla melanoneura</name>
    <dbReference type="NCBI Taxonomy" id="428564"/>
    <lineage>
        <taxon>Eukaryota</taxon>
        <taxon>Metazoa</taxon>
        <taxon>Ecdysozoa</taxon>
        <taxon>Arthropoda</taxon>
        <taxon>Hexapoda</taxon>
        <taxon>Insecta</taxon>
        <taxon>Pterygota</taxon>
        <taxon>Neoptera</taxon>
        <taxon>Paraneoptera</taxon>
        <taxon>Hemiptera</taxon>
        <taxon>Sternorrhyncha</taxon>
        <taxon>Psylloidea</taxon>
        <taxon>Psyllidae</taxon>
        <taxon>Psyllinae</taxon>
        <taxon>Cacopsylla</taxon>
    </lineage>
</organism>
<keyword evidence="1" id="KW-0472">Membrane</keyword>